<evidence type="ECO:0000313" key="3">
    <source>
        <dbReference type="Proteomes" id="UP001220324"/>
    </source>
</evidence>
<feature type="compositionally biased region" description="Polar residues" evidence="1">
    <location>
        <begin position="522"/>
        <end position="546"/>
    </location>
</feature>
<name>A0AAD6CTP0_9EURO</name>
<protein>
    <submittedName>
        <fullName evidence="2">Uncharacterized protein</fullName>
    </submittedName>
</protein>
<dbReference type="PANTHER" id="PTHR46082">
    <property type="entry name" value="ATP/GTP-BINDING PROTEIN-RELATED"/>
    <property type="match status" value="1"/>
</dbReference>
<dbReference type="Gene3D" id="3.40.50.1580">
    <property type="entry name" value="Nucleoside phosphorylase domain"/>
    <property type="match status" value="1"/>
</dbReference>
<dbReference type="Proteomes" id="UP001220324">
    <property type="component" value="Unassembled WGS sequence"/>
</dbReference>
<reference evidence="2 3" key="1">
    <citation type="journal article" date="2023" name="IMA Fungus">
        <title>Comparative genomic study of the Penicillium genus elucidates a diverse pangenome and 15 lateral gene transfer events.</title>
        <authorList>
            <person name="Petersen C."/>
            <person name="Sorensen T."/>
            <person name="Nielsen M.R."/>
            <person name="Sondergaard T.E."/>
            <person name="Sorensen J.L."/>
            <person name="Fitzpatrick D.A."/>
            <person name="Frisvad J.C."/>
            <person name="Nielsen K.L."/>
        </authorList>
    </citation>
    <scope>NUCLEOTIDE SEQUENCE [LARGE SCALE GENOMIC DNA]</scope>
    <source>
        <strain evidence="2 3">IBT 35679</strain>
    </source>
</reference>
<dbReference type="InterPro" id="IPR035994">
    <property type="entry name" value="Nucleoside_phosphorylase_sf"/>
</dbReference>
<dbReference type="InterPro" id="IPR053137">
    <property type="entry name" value="NLR-like"/>
</dbReference>
<keyword evidence="3" id="KW-1185">Reference proteome</keyword>
<feature type="region of interest" description="Disordered" evidence="1">
    <location>
        <begin position="367"/>
        <end position="578"/>
    </location>
</feature>
<comment type="caution">
    <text evidence="2">The sequence shown here is derived from an EMBL/GenBank/DDBJ whole genome shotgun (WGS) entry which is preliminary data.</text>
</comment>
<dbReference type="GO" id="GO:0009116">
    <property type="term" value="P:nucleoside metabolic process"/>
    <property type="evidence" value="ECO:0007669"/>
    <property type="project" value="InterPro"/>
</dbReference>
<organism evidence="2 3">
    <name type="scientific">Penicillium frequentans</name>
    <dbReference type="NCBI Taxonomy" id="3151616"/>
    <lineage>
        <taxon>Eukaryota</taxon>
        <taxon>Fungi</taxon>
        <taxon>Dikarya</taxon>
        <taxon>Ascomycota</taxon>
        <taxon>Pezizomycotina</taxon>
        <taxon>Eurotiomycetes</taxon>
        <taxon>Eurotiomycetidae</taxon>
        <taxon>Eurotiales</taxon>
        <taxon>Aspergillaceae</taxon>
        <taxon>Penicillium</taxon>
    </lineage>
</organism>
<accession>A0AAD6CTP0</accession>
<feature type="compositionally biased region" description="Polar residues" evidence="1">
    <location>
        <begin position="553"/>
        <end position="562"/>
    </location>
</feature>
<dbReference type="PANTHER" id="PTHR46082:SF11">
    <property type="entry name" value="AAA+ ATPASE DOMAIN-CONTAINING PROTEIN-RELATED"/>
    <property type="match status" value="1"/>
</dbReference>
<gene>
    <name evidence="2" type="ORF">N7494_010088</name>
</gene>
<feature type="compositionally biased region" description="Low complexity" evidence="1">
    <location>
        <begin position="385"/>
        <end position="394"/>
    </location>
</feature>
<proteinExistence type="predicted"/>
<evidence type="ECO:0000256" key="1">
    <source>
        <dbReference type="SAM" id="MobiDB-lite"/>
    </source>
</evidence>
<dbReference type="SUPFAM" id="SSF53167">
    <property type="entry name" value="Purine and uridine phosphorylases"/>
    <property type="match status" value="1"/>
</dbReference>
<feature type="compositionally biased region" description="Basic and acidic residues" evidence="1">
    <location>
        <begin position="395"/>
        <end position="411"/>
    </location>
</feature>
<feature type="compositionally biased region" description="Polar residues" evidence="1">
    <location>
        <begin position="469"/>
        <end position="490"/>
    </location>
</feature>
<sequence length="606" mass="67197">MPPVLPPAILLTAITRLELSLRDGLNLHEEVHSIGTRGPNERSMVIRPQEDRLYDRDYIHRSNCDCLRPEAQAFSKLIVRPSRGKGLVRTHQGNVGSADQVLKNAKNRDEHALELDLMCFEMEAMAVMKNTSCLTIRGISDYADGHKNDAWHSYAALSAAVCAKELLMVIPARSVLQCAMEVTKEVLERSVWGAINTVNTSMQQSFYRHDEYETAERALKILMRQYGLIEQLLGPELQDLNGLNKESPDLADVQVMQAKVGSLEGLQKALQESLESLRTQVNKNAESLSNKFVTREEWEELQHEVNANATRVAELSTITQDAMGTTSRLLTGLAERTGNSNLRWGGEYVKFASEYTDQIASLWKGRSLPFSSKGSSDAKNKRDSSSAQKPSSHSPEGKSGHVLSKDNGIDTDKEDPDTSCRPSPPAKHDSTLASKFKKFNPFPQASPSPADTSRPKIPATQPRRPPYSQPRTALSTNDMSLESYSSTSTVIDERRGRPSFINHSAVRPQPTVYKSEDRVYQSRGSSISTGISNRSIYPPFETSSIDSIPMGSSRMSNTSSPQPEMLPGKSHDLVGSTPKLKTIKDRIRELQEANKGDMGHGRLFEI</sequence>
<evidence type="ECO:0000313" key="2">
    <source>
        <dbReference type="EMBL" id="KAJ5533536.1"/>
    </source>
</evidence>
<dbReference type="GO" id="GO:0003824">
    <property type="term" value="F:catalytic activity"/>
    <property type="evidence" value="ECO:0007669"/>
    <property type="project" value="InterPro"/>
</dbReference>
<dbReference type="AlphaFoldDB" id="A0AAD6CTP0"/>
<dbReference type="EMBL" id="JAQIZZ010000007">
    <property type="protein sequence ID" value="KAJ5533536.1"/>
    <property type="molecule type" value="Genomic_DNA"/>
</dbReference>